<keyword evidence="11 14" id="KW-0342">GTP-binding</keyword>
<evidence type="ECO:0000256" key="10">
    <source>
        <dbReference type="ARBA" id="ARBA00023065"/>
    </source>
</evidence>
<dbReference type="InterPro" id="IPR050860">
    <property type="entry name" value="FeoB_GTPase"/>
</dbReference>
<evidence type="ECO:0000256" key="5">
    <source>
        <dbReference type="ARBA" id="ARBA00022496"/>
    </source>
</evidence>
<keyword evidence="3 16" id="KW-0813">Transport</keyword>
<feature type="binding site" evidence="14">
    <location>
        <begin position="57"/>
        <end position="60"/>
    </location>
    <ligand>
        <name>GTP</name>
        <dbReference type="ChEBI" id="CHEBI:37565"/>
        <label>1</label>
    </ligand>
</feature>
<keyword evidence="6 16" id="KW-0812">Transmembrane</keyword>
<feature type="binding site" evidence="15">
    <location>
        <position position="22"/>
    </location>
    <ligand>
        <name>Mg(2+)</name>
        <dbReference type="ChEBI" id="CHEBI:18420"/>
        <label>1</label>
    </ligand>
</feature>
<comment type="subcellular location">
    <subcellularLocation>
        <location evidence="2 16">Cell membrane</location>
        <topology evidence="2 16">Multi-pass membrane protein</topology>
    </subcellularLocation>
</comment>
<dbReference type="InterPro" id="IPR011640">
    <property type="entry name" value="Fe2_transport_prot_B_C"/>
</dbReference>
<keyword evidence="7 14" id="KW-0547">Nucleotide-binding</keyword>
<dbReference type="OrthoDB" id="9809127at2"/>
<dbReference type="Pfam" id="PF07670">
    <property type="entry name" value="Gate"/>
    <property type="match status" value="2"/>
</dbReference>
<feature type="transmembrane region" description="Helical" evidence="16">
    <location>
        <begin position="512"/>
        <end position="534"/>
    </location>
</feature>
<organism evidence="18 19">
    <name type="scientific">Anaerovirgula multivorans</name>
    <dbReference type="NCBI Taxonomy" id="312168"/>
    <lineage>
        <taxon>Bacteria</taxon>
        <taxon>Bacillati</taxon>
        <taxon>Bacillota</taxon>
        <taxon>Clostridia</taxon>
        <taxon>Peptostreptococcales</taxon>
        <taxon>Natronincolaceae</taxon>
        <taxon>Anaerovirgula</taxon>
    </lineage>
</organism>
<dbReference type="NCBIfam" id="TIGR00231">
    <property type="entry name" value="small_GTP"/>
    <property type="match status" value="1"/>
</dbReference>
<feature type="transmembrane region" description="Helical" evidence="16">
    <location>
        <begin position="546"/>
        <end position="572"/>
    </location>
</feature>
<comment type="similarity">
    <text evidence="16">Belongs to the TRAFAC class TrmE-Era-EngA-EngB-Septin-like GTPase superfamily. FeoB GTPase (TC 9.A.8) family.</text>
</comment>
<evidence type="ECO:0000256" key="11">
    <source>
        <dbReference type="ARBA" id="ARBA00023134"/>
    </source>
</evidence>
<keyword evidence="19" id="KW-1185">Reference proteome</keyword>
<dbReference type="GO" id="GO:0046872">
    <property type="term" value="F:metal ion binding"/>
    <property type="evidence" value="ECO:0007669"/>
    <property type="project" value="UniProtKB-KW"/>
</dbReference>
<keyword evidence="12 16" id="KW-0472">Membrane</keyword>
<name>A0A239DCE6_9FIRM</name>
<dbReference type="AlphaFoldDB" id="A0A239DCE6"/>
<evidence type="ECO:0000313" key="18">
    <source>
        <dbReference type="EMBL" id="SNS29967.1"/>
    </source>
</evidence>
<evidence type="ECO:0000313" key="19">
    <source>
        <dbReference type="Proteomes" id="UP000198304"/>
    </source>
</evidence>
<protein>
    <recommendedName>
        <fullName evidence="13 16">Ferrous iron transport protein B</fullName>
    </recommendedName>
</protein>
<keyword evidence="5 16" id="KW-0410">Iron transport</keyword>
<dbReference type="NCBIfam" id="TIGR00437">
    <property type="entry name" value="feoB"/>
    <property type="match status" value="1"/>
</dbReference>
<evidence type="ECO:0000256" key="15">
    <source>
        <dbReference type="PIRSR" id="PIRSR603373-2"/>
    </source>
</evidence>
<dbReference type="InterPro" id="IPR030389">
    <property type="entry name" value="G_FEOB_dom"/>
</dbReference>
<evidence type="ECO:0000256" key="13">
    <source>
        <dbReference type="NCBIfam" id="TIGR00437"/>
    </source>
</evidence>
<feature type="binding site" evidence="14">
    <location>
        <begin position="117"/>
        <end position="120"/>
    </location>
    <ligand>
        <name>GTP</name>
        <dbReference type="ChEBI" id="CHEBI:37565"/>
        <label>1</label>
    </ligand>
</feature>
<dbReference type="SUPFAM" id="SSF52540">
    <property type="entry name" value="P-loop containing nucleoside triphosphate hydrolases"/>
    <property type="match status" value="1"/>
</dbReference>
<gene>
    <name evidence="18" type="ORF">SAMN05446037_1007105</name>
</gene>
<feature type="domain" description="FeoB-type G" evidence="17">
    <location>
        <begin position="1"/>
        <end position="166"/>
    </location>
</feature>
<reference evidence="18 19" key="1">
    <citation type="submission" date="2017-06" db="EMBL/GenBank/DDBJ databases">
        <authorList>
            <person name="Kim H.J."/>
            <person name="Triplett B.A."/>
        </authorList>
    </citation>
    <scope>NUCLEOTIDE SEQUENCE [LARGE SCALE GENOMIC DNA]</scope>
    <source>
        <strain evidence="18 19">SCA</strain>
    </source>
</reference>
<evidence type="ECO:0000256" key="6">
    <source>
        <dbReference type="ARBA" id="ARBA00022692"/>
    </source>
</evidence>
<proteinExistence type="inferred from homology"/>
<evidence type="ECO:0000256" key="12">
    <source>
        <dbReference type="ARBA" id="ARBA00023136"/>
    </source>
</evidence>
<keyword evidence="15" id="KW-0479">Metal-binding</keyword>
<evidence type="ECO:0000256" key="14">
    <source>
        <dbReference type="PIRSR" id="PIRSR603373-1"/>
    </source>
</evidence>
<dbReference type="PANTHER" id="PTHR43185:SF1">
    <property type="entry name" value="FE(2+) TRANSPORTER FEOB"/>
    <property type="match status" value="1"/>
</dbReference>
<evidence type="ECO:0000256" key="7">
    <source>
        <dbReference type="ARBA" id="ARBA00022741"/>
    </source>
</evidence>
<feature type="transmembrane region" description="Helical" evidence="16">
    <location>
        <begin position="394"/>
        <end position="414"/>
    </location>
</feature>
<feature type="transmembrane region" description="Helical" evidence="16">
    <location>
        <begin position="609"/>
        <end position="635"/>
    </location>
</feature>
<evidence type="ECO:0000256" key="1">
    <source>
        <dbReference type="ARBA" id="ARBA00003926"/>
    </source>
</evidence>
<dbReference type="Pfam" id="PF02421">
    <property type="entry name" value="FeoB_N"/>
    <property type="match status" value="1"/>
</dbReference>
<keyword evidence="9 16" id="KW-0408">Iron</keyword>
<evidence type="ECO:0000256" key="4">
    <source>
        <dbReference type="ARBA" id="ARBA00022475"/>
    </source>
</evidence>
<feature type="transmembrane region" description="Helical" evidence="16">
    <location>
        <begin position="367"/>
        <end position="388"/>
    </location>
</feature>
<dbReference type="GO" id="GO:0015093">
    <property type="term" value="F:ferrous iron transmembrane transporter activity"/>
    <property type="evidence" value="ECO:0007669"/>
    <property type="project" value="UniProtKB-UniRule"/>
</dbReference>
<dbReference type="GO" id="GO:0005886">
    <property type="term" value="C:plasma membrane"/>
    <property type="evidence" value="ECO:0007669"/>
    <property type="project" value="UniProtKB-SubCell"/>
</dbReference>
<evidence type="ECO:0000256" key="3">
    <source>
        <dbReference type="ARBA" id="ARBA00022448"/>
    </source>
</evidence>
<dbReference type="InterPro" id="IPR005225">
    <property type="entry name" value="Small_GTP-bd"/>
</dbReference>
<feature type="transmembrane region" description="Helical" evidence="16">
    <location>
        <begin position="584"/>
        <end position="603"/>
    </location>
</feature>
<evidence type="ECO:0000256" key="8">
    <source>
        <dbReference type="ARBA" id="ARBA00022989"/>
    </source>
</evidence>
<accession>A0A239DCE6</accession>
<dbReference type="InterPro" id="IPR027417">
    <property type="entry name" value="P-loop_NTPase"/>
</dbReference>
<keyword evidence="4" id="KW-1003">Cell membrane</keyword>
<feature type="binding site" evidence="15">
    <location>
        <position position="18"/>
    </location>
    <ligand>
        <name>Mg(2+)</name>
        <dbReference type="ChEBI" id="CHEBI:18420"/>
        <label>2</label>
    </ligand>
</feature>
<feature type="binding site" evidence="15">
    <location>
        <position position="19"/>
    </location>
    <ligand>
        <name>Mg(2+)</name>
        <dbReference type="ChEBI" id="CHEBI:18420"/>
        <label>2</label>
    </ligand>
</feature>
<dbReference type="CDD" id="cd01879">
    <property type="entry name" value="FeoB"/>
    <property type="match status" value="1"/>
</dbReference>
<feature type="transmembrane region" description="Helical" evidence="16">
    <location>
        <begin position="222"/>
        <end position="240"/>
    </location>
</feature>
<evidence type="ECO:0000256" key="16">
    <source>
        <dbReference type="RuleBase" id="RU362098"/>
    </source>
</evidence>
<dbReference type="EMBL" id="FZOJ01000007">
    <property type="protein sequence ID" value="SNS29967.1"/>
    <property type="molecule type" value="Genomic_DNA"/>
</dbReference>
<feature type="transmembrane region" description="Helical" evidence="16">
    <location>
        <begin position="485"/>
        <end position="505"/>
    </location>
</feature>
<evidence type="ECO:0000256" key="9">
    <source>
        <dbReference type="ARBA" id="ARBA00023004"/>
    </source>
</evidence>
<keyword evidence="15" id="KW-0460">Magnesium</keyword>
<evidence type="ECO:0000259" key="17">
    <source>
        <dbReference type="PROSITE" id="PS51711"/>
    </source>
</evidence>
<dbReference type="Pfam" id="PF07664">
    <property type="entry name" value="FeoB_C"/>
    <property type="match status" value="1"/>
</dbReference>
<feature type="binding site" evidence="14">
    <location>
        <begin position="7"/>
        <end position="14"/>
    </location>
    <ligand>
        <name>GTP</name>
        <dbReference type="ChEBI" id="CHEBI:37565"/>
        <label>1</label>
    </ligand>
</feature>
<dbReference type="PROSITE" id="PS51711">
    <property type="entry name" value="G_FEOB"/>
    <property type="match status" value="1"/>
</dbReference>
<dbReference type="InterPro" id="IPR003373">
    <property type="entry name" value="Fe2_transport_prot-B"/>
</dbReference>
<feature type="transmembrane region" description="Helical" evidence="16">
    <location>
        <begin position="285"/>
        <end position="309"/>
    </location>
</feature>
<sequence>MRIALTGNPNSGKTTLFNAITGKTEFVGNWPGVTVAKKEAELKKKYNPKGLDVRIVDLPGTYSISPFTGEEAITRDFILGEEPDVIINIVDGANVSRSLFFTTQLLELGVPVVIALNKSDIVSKRGDTVDQTALSQELNCKVVATTATSEDGLLNLMNEAVKLGKEKKTQIAPDFTGKDSDDSDKARQKFVDGIVEKCQVKKRDASKVTSSDKLDRIIAHKWLGLPIFFLVMWAVFSFSIEGLGGYLSEYFNEVVFGEIVPDAVNGFLEGVGINPLLQALIVDGAIGGVGAVVGFLPLVMVLFFCLSLLEDCGYMARVAVVMDRFFKKIGLSGKSIIPMIVGSGCAIPGVMATRTIEDVNERRMTTILTPFVPCGAKLPIIALFAAVFFPGSSWVGPSMYLIAIIMIVLGGLLLKKIFVWENSSQFIMELPEYKLPSLKYAFLQMIDKAKAFIYKATTIILVCNTLVWFAQAYSWGFKPVEDQSLSILASIGTVIAPLLIPLGFVGWQLAAAAITGFIAKENVVATFAVLLAVASEEALHLPGGALIQFFTPVTAFAYLVFNLFTPPCFAAIGAMNSEMGSKKWLLKALAFQFGVGYILAMMVTQVGSLIVYGAPAVGFVPAIIILAGTTIYLVLTIRKADSKRAALGVEA</sequence>
<dbReference type="Proteomes" id="UP000198304">
    <property type="component" value="Unassembled WGS sequence"/>
</dbReference>
<dbReference type="InterPro" id="IPR011642">
    <property type="entry name" value="Gate_dom"/>
</dbReference>
<feature type="binding site" evidence="15">
    <location>
        <position position="21"/>
    </location>
    <ligand>
        <name>Mg(2+)</name>
        <dbReference type="ChEBI" id="CHEBI:18420"/>
        <label>2</label>
    </ligand>
</feature>
<dbReference type="PANTHER" id="PTHR43185">
    <property type="entry name" value="FERROUS IRON TRANSPORT PROTEIN B"/>
    <property type="match status" value="1"/>
</dbReference>
<comment type="function">
    <text evidence="1 16">Probable transporter of a GTP-driven Fe(2+) uptake system.</text>
</comment>
<dbReference type="GO" id="GO:0005525">
    <property type="term" value="F:GTP binding"/>
    <property type="evidence" value="ECO:0007669"/>
    <property type="project" value="UniProtKB-KW"/>
</dbReference>
<dbReference type="Gene3D" id="3.40.50.300">
    <property type="entry name" value="P-loop containing nucleotide triphosphate hydrolases"/>
    <property type="match status" value="1"/>
</dbReference>
<keyword evidence="8 16" id="KW-1133">Transmembrane helix</keyword>
<feature type="transmembrane region" description="Helical" evidence="16">
    <location>
        <begin position="452"/>
        <end position="473"/>
    </location>
</feature>
<keyword evidence="10" id="KW-0406">Ion transport</keyword>
<dbReference type="RefSeq" id="WP_089282615.1">
    <property type="nucleotide sequence ID" value="NZ_FZOJ01000007.1"/>
</dbReference>
<evidence type="ECO:0000256" key="2">
    <source>
        <dbReference type="ARBA" id="ARBA00004651"/>
    </source>
</evidence>